<dbReference type="EMBL" id="OZ034819">
    <property type="protein sequence ID" value="CAL1393920.1"/>
    <property type="molecule type" value="Genomic_DNA"/>
</dbReference>
<protein>
    <submittedName>
        <fullName evidence="1">Uncharacterized protein</fullName>
    </submittedName>
</protein>
<reference evidence="1 2" key="1">
    <citation type="submission" date="2024-04" db="EMBL/GenBank/DDBJ databases">
        <authorList>
            <person name="Fracassetti M."/>
        </authorList>
    </citation>
    <scope>NUCLEOTIDE SEQUENCE [LARGE SCALE GENOMIC DNA]</scope>
</reference>
<name>A0AAV2F8Y3_9ROSI</name>
<dbReference type="Proteomes" id="UP001497516">
    <property type="component" value="Chromosome 6"/>
</dbReference>
<evidence type="ECO:0000313" key="2">
    <source>
        <dbReference type="Proteomes" id="UP001497516"/>
    </source>
</evidence>
<proteinExistence type="predicted"/>
<organism evidence="1 2">
    <name type="scientific">Linum trigynum</name>
    <dbReference type="NCBI Taxonomy" id="586398"/>
    <lineage>
        <taxon>Eukaryota</taxon>
        <taxon>Viridiplantae</taxon>
        <taxon>Streptophyta</taxon>
        <taxon>Embryophyta</taxon>
        <taxon>Tracheophyta</taxon>
        <taxon>Spermatophyta</taxon>
        <taxon>Magnoliopsida</taxon>
        <taxon>eudicotyledons</taxon>
        <taxon>Gunneridae</taxon>
        <taxon>Pentapetalae</taxon>
        <taxon>rosids</taxon>
        <taxon>fabids</taxon>
        <taxon>Malpighiales</taxon>
        <taxon>Linaceae</taxon>
        <taxon>Linum</taxon>
    </lineage>
</organism>
<evidence type="ECO:0000313" key="1">
    <source>
        <dbReference type="EMBL" id="CAL1393920.1"/>
    </source>
</evidence>
<keyword evidence="2" id="KW-1185">Reference proteome</keyword>
<sequence length="78" mass="9256">MFLSFWTDRGKKKRKSSIADASSSEWEEFNQTLFQTKIQSDKYEENIMHNRRVAPERPLTADAYARFKNYGFLAPFVE</sequence>
<dbReference type="AlphaFoldDB" id="A0AAV2F8Y3"/>
<gene>
    <name evidence="1" type="ORF">LTRI10_LOCUS34455</name>
</gene>
<accession>A0AAV2F8Y3</accession>